<evidence type="ECO:0000256" key="2">
    <source>
        <dbReference type="ARBA" id="ARBA00009685"/>
    </source>
</evidence>
<comment type="pathway">
    <text evidence="1 10">Amino-acid biosynthesis; S-adenosyl-L-methionine biosynthesis; S-adenosyl-L-methionine from L-methionine: step 1/1.</text>
</comment>
<evidence type="ECO:0000256" key="3">
    <source>
        <dbReference type="ARBA" id="ARBA00022563"/>
    </source>
</evidence>
<keyword evidence="16" id="KW-1185">Reference proteome</keyword>
<evidence type="ECO:0000256" key="7">
    <source>
        <dbReference type="ARBA" id="ARBA00022840"/>
    </source>
</evidence>
<dbReference type="InterPro" id="IPR022629">
    <property type="entry name" value="S-AdoMet_synt_central"/>
</dbReference>
<evidence type="ECO:0000256" key="8">
    <source>
        <dbReference type="ARBA" id="ARBA00022842"/>
    </source>
</evidence>
<dbReference type="GO" id="GO:0006555">
    <property type="term" value="P:methionine metabolic process"/>
    <property type="evidence" value="ECO:0007669"/>
    <property type="project" value="EnsemblFungi"/>
</dbReference>
<dbReference type="Pfam" id="PF02773">
    <property type="entry name" value="S-AdoMet_synt_C"/>
    <property type="match status" value="1"/>
</dbReference>
<protein>
    <recommendedName>
        <fullName evidence="10">S-adenosylmethionine synthase</fullName>
        <ecNumber evidence="10">2.5.1.6</ecNumber>
    </recommendedName>
</protein>
<evidence type="ECO:0000256" key="1">
    <source>
        <dbReference type="ARBA" id="ARBA00005224"/>
    </source>
</evidence>
<dbReference type="EMBL" id="MTSL01000146">
    <property type="protein sequence ID" value="PJF18065.1"/>
    <property type="molecule type" value="Genomic_DNA"/>
</dbReference>
<dbReference type="PROSITE" id="PS00376">
    <property type="entry name" value="ADOMET_SYNTHASE_1"/>
    <property type="match status" value="1"/>
</dbReference>
<comment type="caution">
    <text evidence="15">The sequence shown here is derived from an EMBL/GenBank/DDBJ whole genome shotgun (WGS) entry which is preliminary data.</text>
</comment>
<keyword evidence="8 10" id="KW-0460">Magnesium</keyword>
<feature type="domain" description="S-adenosylmethionine synthetase N-terminal" evidence="12">
    <location>
        <begin position="19"/>
        <end position="137"/>
    </location>
</feature>
<feature type="domain" description="S-adenosylmethionine synthetase central" evidence="13">
    <location>
        <begin position="153"/>
        <end position="273"/>
    </location>
</feature>
<dbReference type="GO" id="GO:0046872">
    <property type="term" value="F:metal ion binding"/>
    <property type="evidence" value="ECO:0007669"/>
    <property type="project" value="UniProtKB-KW"/>
</dbReference>
<dbReference type="AlphaFoldDB" id="A0A2H9TK05"/>
<feature type="domain" description="S-adenosylmethionine synthetase C-terminal" evidence="14">
    <location>
        <begin position="275"/>
        <end position="400"/>
    </location>
</feature>
<dbReference type="GO" id="GO:0004478">
    <property type="term" value="F:methionine adenosyltransferase activity"/>
    <property type="evidence" value="ECO:0007669"/>
    <property type="project" value="UniProtKB-EC"/>
</dbReference>
<evidence type="ECO:0000256" key="9">
    <source>
        <dbReference type="ARBA" id="ARBA00022958"/>
    </source>
</evidence>
<evidence type="ECO:0000256" key="11">
    <source>
        <dbReference type="RuleBase" id="RU004462"/>
    </source>
</evidence>
<dbReference type="NCBIfam" id="TIGR01034">
    <property type="entry name" value="metK"/>
    <property type="match status" value="1"/>
</dbReference>
<dbReference type="InterPro" id="IPR022630">
    <property type="entry name" value="S-AdoMet_synt_C"/>
</dbReference>
<dbReference type="PANTHER" id="PTHR11964">
    <property type="entry name" value="S-ADENOSYLMETHIONINE SYNTHETASE"/>
    <property type="match status" value="1"/>
</dbReference>
<dbReference type="Gene3D" id="3.30.300.10">
    <property type="match status" value="3"/>
</dbReference>
<keyword evidence="5 10" id="KW-0479">Metal-binding</keyword>
<comment type="similarity">
    <text evidence="2 11">Belongs to the AdoMet synthase family.</text>
</comment>
<dbReference type="GO" id="GO:0006730">
    <property type="term" value="P:one-carbon metabolic process"/>
    <property type="evidence" value="ECO:0007669"/>
    <property type="project" value="UniProtKB-KW"/>
</dbReference>
<gene>
    <name evidence="15" type="ORF">PSACC_02137</name>
</gene>
<dbReference type="PROSITE" id="PS00377">
    <property type="entry name" value="ADOMET_SYNTHASE_2"/>
    <property type="match status" value="1"/>
</dbReference>
<keyword evidence="3 10" id="KW-0554">One-carbon metabolism</keyword>
<evidence type="ECO:0000259" key="12">
    <source>
        <dbReference type="Pfam" id="PF00438"/>
    </source>
</evidence>
<comment type="cofactor">
    <cofactor evidence="10">
        <name>Mg(2+)</name>
        <dbReference type="ChEBI" id="CHEBI:18420"/>
    </cofactor>
    <text evidence="10">Binds 2 magnesium ions per subunit. The magnesium ions interact primarily with the substrate.</text>
</comment>
<dbReference type="UniPathway" id="UPA00315">
    <property type="reaction ID" value="UER00080"/>
</dbReference>
<name>A0A2H9TK05_9FUNG</name>
<keyword evidence="7 10" id="KW-0067">ATP-binding</keyword>
<evidence type="ECO:0000259" key="13">
    <source>
        <dbReference type="Pfam" id="PF02772"/>
    </source>
</evidence>
<accession>A0A2H9TK05</accession>
<dbReference type="CDD" id="cd18079">
    <property type="entry name" value="S-AdoMet_synt"/>
    <property type="match status" value="1"/>
</dbReference>
<dbReference type="GO" id="GO:0006556">
    <property type="term" value="P:S-adenosylmethionine biosynthetic process"/>
    <property type="evidence" value="ECO:0007669"/>
    <property type="project" value="UniProtKB-UniPathway"/>
</dbReference>
<keyword evidence="4 10" id="KW-0808">Transferase</keyword>
<dbReference type="FunFam" id="3.30.300.10:FF:000003">
    <property type="entry name" value="S-adenosylmethionine synthase"/>
    <property type="match status" value="1"/>
</dbReference>
<dbReference type="InterPro" id="IPR022628">
    <property type="entry name" value="S-AdoMet_synt_N"/>
</dbReference>
<proteinExistence type="inferred from homology"/>
<evidence type="ECO:0000259" key="14">
    <source>
        <dbReference type="Pfam" id="PF02773"/>
    </source>
</evidence>
<dbReference type="PIRSF" id="PIRSF000497">
    <property type="entry name" value="MAT"/>
    <property type="match status" value="1"/>
</dbReference>
<dbReference type="Pfam" id="PF00438">
    <property type="entry name" value="S-AdoMet_synt_N"/>
    <property type="match status" value="1"/>
</dbReference>
<dbReference type="InterPro" id="IPR022636">
    <property type="entry name" value="S-AdoMet_synthetase_sfam"/>
</dbReference>
<sequence length="406" mass="44550">MSNGHLPTIQIPVLEAGHFLFTSESVGEGHPGTPVLLYDQIIDKICDQISDAVLDACLEQDPFSRVACETAVKTGMVMVFGEITSTAKLDFQKICRDTIRRIGYDDSQKGIPRLHLMSTGFDYKTCNVLVAVEEQSPDISQSLTKVDGDVVDTGAGDQGIMFGYATDETPELMPLSLVLSHKLAAKLAHARRSGELSWLRPDCKSQVTVEYKMENGATVPLRVHTVVLSAQHSEDVSLSEMKELLLESVIKAVIPRQYLDDNTIYHIQPSGKFVIGGPQSDAGLTGRKIIVDTYGGWGAHGGGAFSGKDWTKVDRSAAYAARWIAKSILSYSIGLVMPLSIHVDTYGTSKLSTPQLVNLIHQNFDLRPGAIARDLHLDKPIFQQTACYGHFGRDEFAWERPKPLSF</sequence>
<keyword evidence="9 10" id="KW-0630">Potassium</keyword>
<dbReference type="OrthoDB" id="5852090at2759"/>
<evidence type="ECO:0000256" key="10">
    <source>
        <dbReference type="RuleBase" id="RU000541"/>
    </source>
</evidence>
<dbReference type="SUPFAM" id="SSF55973">
    <property type="entry name" value="S-adenosylmethionine synthetase"/>
    <property type="match status" value="3"/>
</dbReference>
<evidence type="ECO:0000313" key="15">
    <source>
        <dbReference type="EMBL" id="PJF18065.1"/>
    </source>
</evidence>
<comment type="catalytic activity">
    <reaction evidence="10">
        <text>L-methionine + ATP + H2O = S-adenosyl-L-methionine + phosphate + diphosphate</text>
        <dbReference type="Rhea" id="RHEA:21080"/>
        <dbReference type="ChEBI" id="CHEBI:15377"/>
        <dbReference type="ChEBI" id="CHEBI:30616"/>
        <dbReference type="ChEBI" id="CHEBI:33019"/>
        <dbReference type="ChEBI" id="CHEBI:43474"/>
        <dbReference type="ChEBI" id="CHEBI:57844"/>
        <dbReference type="ChEBI" id="CHEBI:59789"/>
        <dbReference type="EC" id="2.5.1.6"/>
    </reaction>
</comment>
<dbReference type="Pfam" id="PF02772">
    <property type="entry name" value="S-AdoMet_synt_M"/>
    <property type="match status" value="1"/>
</dbReference>
<comment type="function">
    <text evidence="10">Catalyzes the formation of S-adenosylmethionine from methionine and ATP.</text>
</comment>
<dbReference type="InterPro" id="IPR002133">
    <property type="entry name" value="S-AdoMet_synthetase"/>
</dbReference>
<organism evidence="15 16">
    <name type="scientific">Paramicrosporidium saccamoebae</name>
    <dbReference type="NCBI Taxonomy" id="1246581"/>
    <lineage>
        <taxon>Eukaryota</taxon>
        <taxon>Fungi</taxon>
        <taxon>Fungi incertae sedis</taxon>
        <taxon>Cryptomycota</taxon>
        <taxon>Cryptomycota incertae sedis</taxon>
        <taxon>Paramicrosporidium</taxon>
    </lineage>
</organism>
<keyword evidence="6 10" id="KW-0547">Nucleotide-binding</keyword>
<reference evidence="15 16" key="1">
    <citation type="submission" date="2016-10" db="EMBL/GenBank/DDBJ databases">
        <title>The genome of Paramicrosporidium saccamoebae is the missing link in understanding Cryptomycota and Microsporidia evolution.</title>
        <authorList>
            <person name="Quandt C.A."/>
            <person name="Beaudet D."/>
            <person name="Corsaro D."/>
            <person name="Michel R."/>
            <person name="Corradi N."/>
            <person name="James T."/>
        </authorList>
    </citation>
    <scope>NUCLEOTIDE SEQUENCE [LARGE SCALE GENOMIC DNA]</scope>
    <source>
        <strain evidence="15 16">KSL3</strain>
    </source>
</reference>
<evidence type="ECO:0000256" key="5">
    <source>
        <dbReference type="ARBA" id="ARBA00022723"/>
    </source>
</evidence>
<dbReference type="InterPro" id="IPR022631">
    <property type="entry name" value="ADOMET_SYNTHASE_CS"/>
</dbReference>
<comment type="cofactor">
    <cofactor evidence="10">
        <name>K(+)</name>
        <dbReference type="ChEBI" id="CHEBI:29103"/>
    </cofactor>
    <text evidence="10">Binds 1 potassium ion per subunit. The potassium ion interacts primarily with the substrate.</text>
</comment>
<evidence type="ECO:0000256" key="4">
    <source>
        <dbReference type="ARBA" id="ARBA00022679"/>
    </source>
</evidence>
<dbReference type="Proteomes" id="UP000240830">
    <property type="component" value="Unassembled WGS sequence"/>
</dbReference>
<evidence type="ECO:0000256" key="6">
    <source>
        <dbReference type="ARBA" id="ARBA00022741"/>
    </source>
</evidence>
<evidence type="ECO:0000313" key="16">
    <source>
        <dbReference type="Proteomes" id="UP000240830"/>
    </source>
</evidence>
<dbReference type="STRING" id="1246581.A0A2H9TK05"/>
<dbReference type="EC" id="2.5.1.6" evidence="10"/>
<dbReference type="GO" id="GO:0005524">
    <property type="term" value="F:ATP binding"/>
    <property type="evidence" value="ECO:0007669"/>
    <property type="project" value="UniProtKB-KW"/>
</dbReference>